<dbReference type="Pfam" id="PF13367">
    <property type="entry name" value="PrsW-protease"/>
    <property type="match status" value="1"/>
</dbReference>
<dbReference type="KEGG" id="rain:Rai3103_00320"/>
<dbReference type="InterPro" id="IPR026898">
    <property type="entry name" value="PrsW"/>
</dbReference>
<dbReference type="Proteomes" id="UP000386847">
    <property type="component" value="Chromosome"/>
</dbReference>
<feature type="transmembrane region" description="Helical" evidence="2">
    <location>
        <begin position="229"/>
        <end position="246"/>
    </location>
</feature>
<feature type="region of interest" description="Disordered" evidence="1">
    <location>
        <begin position="402"/>
        <end position="435"/>
    </location>
</feature>
<keyword evidence="3" id="KW-0482">Metalloprotease</keyword>
<keyword evidence="3" id="KW-0645">Protease</keyword>
<dbReference type="EMBL" id="CP045725">
    <property type="protein sequence ID" value="QGF22386.1"/>
    <property type="molecule type" value="Genomic_DNA"/>
</dbReference>
<gene>
    <name evidence="3" type="ORF">Rai3103_00320</name>
</gene>
<protein>
    <submittedName>
        <fullName evidence="3">PrsW family intramembrane metalloprotease</fullName>
    </submittedName>
</protein>
<organism evidence="3 4">
    <name type="scientific">Raineyella fluvialis</name>
    <dbReference type="NCBI Taxonomy" id="2662261"/>
    <lineage>
        <taxon>Bacteria</taxon>
        <taxon>Bacillati</taxon>
        <taxon>Actinomycetota</taxon>
        <taxon>Actinomycetes</taxon>
        <taxon>Propionibacteriales</taxon>
        <taxon>Propionibacteriaceae</taxon>
        <taxon>Raineyella</taxon>
    </lineage>
</organism>
<feature type="transmembrane region" description="Helical" evidence="2">
    <location>
        <begin position="258"/>
        <end position="277"/>
    </location>
</feature>
<dbReference type="PANTHER" id="PTHR36844">
    <property type="entry name" value="PROTEASE PRSW"/>
    <property type="match status" value="1"/>
</dbReference>
<accession>A0A5Q2FDL4</accession>
<name>A0A5Q2FDL4_9ACTN</name>
<keyword evidence="2" id="KW-1133">Transmembrane helix</keyword>
<keyword evidence="4" id="KW-1185">Reference proteome</keyword>
<evidence type="ECO:0000256" key="2">
    <source>
        <dbReference type="SAM" id="Phobius"/>
    </source>
</evidence>
<evidence type="ECO:0000313" key="4">
    <source>
        <dbReference type="Proteomes" id="UP000386847"/>
    </source>
</evidence>
<dbReference type="GO" id="GO:0006508">
    <property type="term" value="P:proteolysis"/>
    <property type="evidence" value="ECO:0007669"/>
    <property type="project" value="UniProtKB-KW"/>
</dbReference>
<feature type="transmembrane region" description="Helical" evidence="2">
    <location>
        <begin position="202"/>
        <end position="222"/>
    </location>
</feature>
<feature type="transmembrane region" description="Helical" evidence="2">
    <location>
        <begin position="71"/>
        <end position="93"/>
    </location>
</feature>
<keyword evidence="3" id="KW-0378">Hydrolase</keyword>
<keyword evidence="2" id="KW-0812">Transmembrane</keyword>
<evidence type="ECO:0000313" key="3">
    <source>
        <dbReference type="EMBL" id="QGF22386.1"/>
    </source>
</evidence>
<keyword evidence="2" id="KW-0472">Membrane</keyword>
<dbReference type="PANTHER" id="PTHR36844:SF1">
    <property type="entry name" value="PROTEASE PRSW"/>
    <property type="match status" value="1"/>
</dbReference>
<evidence type="ECO:0000256" key="1">
    <source>
        <dbReference type="SAM" id="MobiDB-lite"/>
    </source>
</evidence>
<dbReference type="AlphaFoldDB" id="A0A5Q2FDL4"/>
<feature type="transmembrane region" description="Helical" evidence="2">
    <location>
        <begin position="113"/>
        <end position="139"/>
    </location>
</feature>
<feature type="transmembrane region" description="Helical" evidence="2">
    <location>
        <begin position="146"/>
        <end position="170"/>
    </location>
</feature>
<proteinExistence type="predicted"/>
<dbReference type="GO" id="GO:0008237">
    <property type="term" value="F:metallopeptidase activity"/>
    <property type="evidence" value="ECO:0007669"/>
    <property type="project" value="UniProtKB-KW"/>
</dbReference>
<reference evidence="3 4" key="1">
    <citation type="submission" date="2019-10" db="EMBL/GenBank/DDBJ databases">
        <title>Genomic analysis of Raineyella sp. CBA3103.</title>
        <authorList>
            <person name="Roh S.W."/>
        </authorList>
    </citation>
    <scope>NUCLEOTIDE SEQUENCE [LARGE SCALE GENOMIC DNA]</scope>
    <source>
        <strain evidence="3 4">CBA3103</strain>
    </source>
</reference>
<sequence>MAAVDVPRHDRPLRRGVPGQLAALRSRARHRGGTIQGLGTAVIPKAARLAAYTAVPLAVLFILADRLRPQGLWLWTIALVWGGLVSTAIAAPINTWASAHLSVVGDGDPATSLRGAVFIAPFVEEAAKATVVFWLAILLRNRVTSWLSTVALAGLSGTGFAFVENIVYYARVYRYVSVTSGTGVDAQQAMDQLALVRGGMTFFAHPLFTLMTGIGLATALGARSKRVRVLAPLTGFLVAALLHMVFNFTASADSPVGLMLWFVALSLVGTVVGVIITRMRRERALLRARLADYVRFGWLDEREAVALSRWRVRLRARWYALWRGPGTYVATWRLQHLATELAGLRDAVGRGLVDATAQGREAELLEELRALRPTAVLVGEGALEYPWQRWWRALRELRSRPAGPEPLGVGSDGLPLGSSGIEYSPVDPRWGPPEQ</sequence>
<feature type="transmembrane region" description="Helical" evidence="2">
    <location>
        <begin position="46"/>
        <end position="64"/>
    </location>
</feature>